<sequence>MAESHVVAALITKRAELAGLIEHQQKEMGRLADDLAHLDATLRLFSPEIDLRTIRAKAHRVRNRFFRPGECQRMVLDIFREAQGAALSSRQIGEALAARKGLEPTTVMIEQMRKNAIGVVHRLTRSGTLIPAGRDGLGTTWAVA</sequence>
<proteinExistence type="predicted"/>
<evidence type="ECO:0000313" key="2">
    <source>
        <dbReference type="Proteomes" id="UP000697998"/>
    </source>
</evidence>
<comment type="caution">
    <text evidence="1">The sequence shown here is derived from an EMBL/GenBank/DDBJ whole genome shotgun (WGS) entry which is preliminary data.</text>
</comment>
<dbReference type="Proteomes" id="UP000697998">
    <property type="component" value="Unassembled WGS sequence"/>
</dbReference>
<protein>
    <submittedName>
        <fullName evidence="1">Uncharacterized protein</fullName>
    </submittedName>
</protein>
<gene>
    <name evidence="1" type="ORF">IPJ27_05295</name>
</gene>
<reference evidence="1 2" key="1">
    <citation type="submission" date="2020-10" db="EMBL/GenBank/DDBJ databases">
        <title>Connecting structure to function with the recovery of over 1000 high-quality activated sludge metagenome-assembled genomes encoding full-length rRNA genes using long-read sequencing.</title>
        <authorList>
            <person name="Singleton C.M."/>
            <person name="Petriglieri F."/>
            <person name="Kristensen J.M."/>
            <person name="Kirkegaard R.H."/>
            <person name="Michaelsen T.Y."/>
            <person name="Andersen M.H."/>
            <person name="Karst S.M."/>
            <person name="Dueholm M.S."/>
            <person name="Nielsen P.H."/>
            <person name="Albertsen M."/>
        </authorList>
    </citation>
    <scope>NUCLEOTIDE SEQUENCE [LARGE SCALE GENOMIC DNA]</scope>
    <source>
        <strain evidence="1">EsbW_18-Q3-R4-48_BATAC.285</strain>
    </source>
</reference>
<accession>A0A935PY38</accession>
<organism evidence="1 2">
    <name type="scientific">Candidatus Accumulibacter proximus</name>
    <dbReference type="NCBI Taxonomy" id="2954385"/>
    <lineage>
        <taxon>Bacteria</taxon>
        <taxon>Pseudomonadati</taxon>
        <taxon>Pseudomonadota</taxon>
        <taxon>Betaproteobacteria</taxon>
        <taxon>Candidatus Accumulibacter</taxon>
    </lineage>
</organism>
<dbReference type="AlphaFoldDB" id="A0A935PY38"/>
<evidence type="ECO:0000313" key="1">
    <source>
        <dbReference type="EMBL" id="MBK7674216.1"/>
    </source>
</evidence>
<name>A0A935PY38_9PROT</name>
<dbReference type="EMBL" id="JADJMH010000002">
    <property type="protein sequence ID" value="MBK7674216.1"/>
    <property type="molecule type" value="Genomic_DNA"/>
</dbReference>